<dbReference type="PANTHER" id="PTHR32481">
    <property type="entry name" value="AMINOPEPTIDASE"/>
    <property type="match status" value="1"/>
</dbReference>
<evidence type="ECO:0000256" key="1">
    <source>
        <dbReference type="ARBA" id="ARBA00006272"/>
    </source>
</evidence>
<evidence type="ECO:0000313" key="6">
    <source>
        <dbReference type="EMBL" id="CBK88954.1"/>
    </source>
</evidence>
<dbReference type="GO" id="GO:0006508">
    <property type="term" value="P:proteolysis"/>
    <property type="evidence" value="ECO:0007669"/>
    <property type="project" value="UniProtKB-KW"/>
</dbReference>
<dbReference type="PATRIC" id="fig|717960.3.peg.1127"/>
<dbReference type="KEGG" id="euc:EC1_16360"/>
<evidence type="ECO:0000256" key="3">
    <source>
        <dbReference type="ARBA" id="ARBA00022670"/>
    </source>
</evidence>
<evidence type="ECO:0000256" key="5">
    <source>
        <dbReference type="ARBA" id="ARBA00022801"/>
    </source>
</evidence>
<dbReference type="PANTHER" id="PTHR32481:SF7">
    <property type="entry name" value="AMINOPEPTIDASE YHFE-RELATED"/>
    <property type="match status" value="1"/>
</dbReference>
<dbReference type="GO" id="GO:0004177">
    <property type="term" value="F:aminopeptidase activity"/>
    <property type="evidence" value="ECO:0007669"/>
    <property type="project" value="UniProtKB-KW"/>
</dbReference>
<dbReference type="Proteomes" id="UP000008801">
    <property type="component" value="Chromosome"/>
</dbReference>
<gene>
    <name evidence="6" type="ORF">EC1_16360</name>
</gene>
<keyword evidence="5" id="KW-0378">Hydrolase</keyword>
<dbReference type="GO" id="GO:0046872">
    <property type="term" value="F:metal ion binding"/>
    <property type="evidence" value="ECO:0007669"/>
    <property type="project" value="UniProtKB-KW"/>
</dbReference>
<sequence length="164" mass="18171">MESINKEYVLKVANELINIDSPSSYTKSAINYLKENIAKFNFETTLSNKGNLIVSIPGKDTSHTIGLSAHVDTLGLMVRSIKSDGKLSFTRIGGPMLPTLDGEYCRILTREGKIYTGTILSTTPAAHVFPDATSAPRKEDTMEIRIDEIVYSKEDTEKLGIQKW</sequence>
<keyword evidence="4" id="KW-0479">Metal-binding</keyword>
<reference evidence="6 7" key="2">
    <citation type="submission" date="2010-03" db="EMBL/GenBank/DDBJ databases">
        <authorList>
            <person name="Pajon A."/>
        </authorList>
    </citation>
    <scope>NUCLEOTIDE SEQUENCE [LARGE SCALE GENOMIC DNA]</scope>
    <source>
        <strain evidence="6 7">T2-87</strain>
    </source>
</reference>
<dbReference type="Gene3D" id="2.40.30.40">
    <property type="entry name" value="Peptidase M42, domain 2"/>
    <property type="match status" value="1"/>
</dbReference>
<keyword evidence="3" id="KW-0645">Protease</keyword>
<evidence type="ECO:0000313" key="7">
    <source>
        <dbReference type="Proteomes" id="UP000008801"/>
    </source>
</evidence>
<protein>
    <submittedName>
        <fullName evidence="6">Cellulase M and related proteins</fullName>
    </submittedName>
</protein>
<evidence type="ECO:0000256" key="4">
    <source>
        <dbReference type="ARBA" id="ARBA00022723"/>
    </source>
</evidence>
<dbReference type="EMBL" id="FP929041">
    <property type="protein sequence ID" value="CBK88954.1"/>
    <property type="molecule type" value="Genomic_DNA"/>
</dbReference>
<keyword evidence="2" id="KW-0031">Aminopeptidase</keyword>
<dbReference type="STRING" id="717960.EC1_16360"/>
<organism evidence="6 7">
    <name type="scientific">Faecalitalea cylindroides T2-87</name>
    <dbReference type="NCBI Taxonomy" id="717960"/>
    <lineage>
        <taxon>Bacteria</taxon>
        <taxon>Bacillati</taxon>
        <taxon>Bacillota</taxon>
        <taxon>Erysipelotrichia</taxon>
        <taxon>Erysipelotrichales</taxon>
        <taxon>Erysipelotrichaceae</taxon>
        <taxon>Faecalitalea</taxon>
    </lineage>
</organism>
<name>D4JFI2_9FIRM</name>
<dbReference type="Gene3D" id="3.40.630.10">
    <property type="entry name" value="Zn peptidases"/>
    <property type="match status" value="1"/>
</dbReference>
<accession>D4JFI2</accession>
<reference evidence="6 7" key="1">
    <citation type="submission" date="2010-03" db="EMBL/GenBank/DDBJ databases">
        <title>The genome sequence of Eubacterium cylindroides T2-87.</title>
        <authorList>
            <consortium name="metaHIT consortium -- http://www.metahit.eu/"/>
            <person name="Pajon A."/>
            <person name="Turner K."/>
            <person name="Parkhill J."/>
            <person name="Duncan S."/>
            <person name="Flint H."/>
        </authorList>
    </citation>
    <scope>NUCLEOTIDE SEQUENCE [LARGE SCALE GENOMIC DNA]</scope>
    <source>
        <strain evidence="6 7">T2-87</strain>
    </source>
</reference>
<evidence type="ECO:0000256" key="2">
    <source>
        <dbReference type="ARBA" id="ARBA00022438"/>
    </source>
</evidence>
<proteinExistence type="inferred from homology"/>
<comment type="similarity">
    <text evidence="1">Belongs to the peptidase M42 family.</text>
</comment>
<dbReference type="InterPro" id="IPR051464">
    <property type="entry name" value="Peptidase_M42_aminopept"/>
</dbReference>
<dbReference type="HOGENOM" id="CLU_1535824_0_0_9"/>
<dbReference type="AlphaFoldDB" id="D4JFI2"/>
<dbReference type="InterPro" id="IPR023367">
    <property type="entry name" value="Peptidase_M42_dom2"/>
</dbReference>
<dbReference type="InterPro" id="IPR008007">
    <property type="entry name" value="Peptidase_M42"/>
</dbReference>
<dbReference type="SUPFAM" id="SSF101821">
    <property type="entry name" value="Aminopeptidase/glucanase lid domain"/>
    <property type="match status" value="1"/>
</dbReference>
<dbReference type="SUPFAM" id="SSF53187">
    <property type="entry name" value="Zn-dependent exopeptidases"/>
    <property type="match status" value="1"/>
</dbReference>
<dbReference type="Pfam" id="PF05343">
    <property type="entry name" value="Peptidase_M42"/>
    <property type="match status" value="1"/>
</dbReference>